<evidence type="ECO:0000256" key="9">
    <source>
        <dbReference type="ARBA" id="ARBA00022838"/>
    </source>
</evidence>
<dbReference type="GO" id="GO:0000278">
    <property type="term" value="P:mitotic cell cycle"/>
    <property type="evidence" value="ECO:0007669"/>
    <property type="project" value="TreeGrafter"/>
</dbReference>
<evidence type="ECO:0000256" key="5">
    <source>
        <dbReference type="ARBA" id="ARBA00022490"/>
    </source>
</evidence>
<evidence type="ECO:0000256" key="6">
    <source>
        <dbReference type="ARBA" id="ARBA00022618"/>
    </source>
</evidence>
<evidence type="ECO:0008006" key="15">
    <source>
        <dbReference type="Google" id="ProtNLM"/>
    </source>
</evidence>
<gene>
    <name evidence="13" type="ORF">OLEA9_A063719</name>
</gene>
<keyword evidence="4" id="KW-0158">Chromosome</keyword>
<organism evidence="13 14">
    <name type="scientific">Olea europaea subsp. europaea</name>
    <dbReference type="NCBI Taxonomy" id="158383"/>
    <lineage>
        <taxon>Eukaryota</taxon>
        <taxon>Viridiplantae</taxon>
        <taxon>Streptophyta</taxon>
        <taxon>Embryophyta</taxon>
        <taxon>Tracheophyta</taxon>
        <taxon>Spermatophyta</taxon>
        <taxon>Magnoliopsida</taxon>
        <taxon>eudicotyledons</taxon>
        <taxon>Gunneridae</taxon>
        <taxon>Pentapetalae</taxon>
        <taxon>asterids</taxon>
        <taxon>lamiids</taxon>
        <taxon>Lamiales</taxon>
        <taxon>Oleaceae</taxon>
        <taxon>Oleeae</taxon>
        <taxon>Olea</taxon>
    </lineage>
</organism>
<evidence type="ECO:0000313" key="13">
    <source>
        <dbReference type="EMBL" id="CAA3015817.1"/>
    </source>
</evidence>
<name>A0A8S0U9E5_OLEEU</name>
<protein>
    <recommendedName>
        <fullName evidence="15">Spindle and kinetochore-associated protein 3</fullName>
    </recommendedName>
</protein>
<evidence type="ECO:0000256" key="3">
    <source>
        <dbReference type="ARBA" id="ARBA00007716"/>
    </source>
</evidence>
<dbReference type="GO" id="GO:0051301">
    <property type="term" value="P:cell division"/>
    <property type="evidence" value="ECO:0007669"/>
    <property type="project" value="UniProtKB-KW"/>
</dbReference>
<sequence>MEELMGKFCKTVAEFCNHLQHSCAALKESVDRRPIPLDSASTTFVQSVNRRVSTAASDLNVLESMSFGTVSFEELLGHCNEVLKNTQNDVSVLEDHLRSSFNYIPPLDFGDDDVEDSSLDNFSVENSKSDLKVNSIEEDPLLDDSLSLKNFGISDVCLATIASQADCDFEMEEPYHRFPTENLEAMEGEIEDDFKKYEDSKHLINVSRDEYESLPKFMKNLTSWEDLLVAVGKLNSCLGTKRTMPDTFIQQDEIDMLGLGHKAKSYLVLLIKMNQLRVETINGTMCYRVL</sequence>
<comment type="subcellular location">
    <subcellularLocation>
        <location evidence="2">Chromosome</location>
        <location evidence="2">Centromere</location>
        <location evidence="2">Kinetochore</location>
    </subcellularLocation>
    <subcellularLocation>
        <location evidence="1">Cytoplasm</location>
        <location evidence="1">Cytoskeleton</location>
        <location evidence="1">Spindle</location>
    </subcellularLocation>
</comment>
<evidence type="ECO:0000256" key="10">
    <source>
        <dbReference type="ARBA" id="ARBA00023212"/>
    </source>
</evidence>
<evidence type="ECO:0000256" key="8">
    <source>
        <dbReference type="ARBA" id="ARBA00022776"/>
    </source>
</evidence>
<evidence type="ECO:0000256" key="11">
    <source>
        <dbReference type="ARBA" id="ARBA00023306"/>
    </source>
</evidence>
<dbReference type="AlphaFoldDB" id="A0A8S0U9E5"/>
<keyword evidence="9" id="KW-0995">Kinetochore</keyword>
<keyword evidence="5" id="KW-0963">Cytoplasm</keyword>
<keyword evidence="12" id="KW-0137">Centromere</keyword>
<keyword evidence="10" id="KW-0206">Cytoskeleton</keyword>
<proteinExistence type="inferred from homology"/>
<keyword evidence="8" id="KW-0498">Mitosis</keyword>
<dbReference type="OrthoDB" id="552789at2759"/>
<dbReference type="PANTHER" id="PTHR48118">
    <property type="entry name" value="SPINDLE AND KINETOCHORE-ASSOCIATED PROTEIN 3"/>
    <property type="match status" value="1"/>
</dbReference>
<reference evidence="13 14" key="1">
    <citation type="submission" date="2019-12" db="EMBL/GenBank/DDBJ databases">
        <authorList>
            <person name="Alioto T."/>
            <person name="Alioto T."/>
            <person name="Gomez Garrido J."/>
        </authorList>
    </citation>
    <scope>NUCLEOTIDE SEQUENCE [LARGE SCALE GENOMIC DNA]</scope>
</reference>
<dbReference type="GO" id="GO:0005876">
    <property type="term" value="C:spindle microtubule"/>
    <property type="evidence" value="ECO:0007669"/>
    <property type="project" value="TreeGrafter"/>
</dbReference>
<dbReference type="GO" id="GO:0000940">
    <property type="term" value="C:outer kinetochore"/>
    <property type="evidence" value="ECO:0007669"/>
    <property type="project" value="InterPro"/>
</dbReference>
<dbReference type="GO" id="GO:0007059">
    <property type="term" value="P:chromosome segregation"/>
    <property type="evidence" value="ECO:0007669"/>
    <property type="project" value="InterPro"/>
</dbReference>
<evidence type="ECO:0000256" key="4">
    <source>
        <dbReference type="ARBA" id="ARBA00022454"/>
    </source>
</evidence>
<dbReference type="Gramene" id="OE9A063719T1">
    <property type="protein sequence ID" value="OE9A063719C1"/>
    <property type="gene ID" value="OE9A063719"/>
</dbReference>
<evidence type="ECO:0000256" key="7">
    <source>
        <dbReference type="ARBA" id="ARBA00022701"/>
    </source>
</evidence>
<evidence type="ECO:0000256" key="12">
    <source>
        <dbReference type="ARBA" id="ARBA00023328"/>
    </source>
</evidence>
<evidence type="ECO:0000256" key="2">
    <source>
        <dbReference type="ARBA" id="ARBA00004629"/>
    </source>
</evidence>
<dbReference type="EMBL" id="CACTIH010007573">
    <property type="protein sequence ID" value="CAA3015817.1"/>
    <property type="molecule type" value="Genomic_DNA"/>
</dbReference>
<evidence type="ECO:0000313" key="14">
    <source>
        <dbReference type="Proteomes" id="UP000594638"/>
    </source>
</evidence>
<keyword evidence="14" id="KW-1185">Reference proteome</keyword>
<evidence type="ECO:0000256" key="1">
    <source>
        <dbReference type="ARBA" id="ARBA00004186"/>
    </source>
</evidence>
<dbReference type="InterPro" id="IPR033341">
    <property type="entry name" value="SKA3"/>
</dbReference>
<comment type="caution">
    <text evidence="13">The sequence shown here is derived from an EMBL/GenBank/DDBJ whole genome shotgun (WGS) entry which is preliminary data.</text>
</comment>
<keyword evidence="11" id="KW-0131">Cell cycle</keyword>
<dbReference type="Proteomes" id="UP000594638">
    <property type="component" value="Unassembled WGS sequence"/>
</dbReference>
<keyword evidence="7" id="KW-0493">Microtubule</keyword>
<keyword evidence="6" id="KW-0132">Cell division</keyword>
<accession>A0A8S0U9E5</accession>
<comment type="similarity">
    <text evidence="3">Belongs to the SKA3 family.</text>
</comment>
<dbReference type="PANTHER" id="PTHR48118:SF1">
    <property type="entry name" value="SPINDLE AND KINETOCHORE-ASSOCIATED PROTEIN 3"/>
    <property type="match status" value="1"/>
</dbReference>